<accession>A0AAD4P1L7</accession>
<evidence type="ECO:0000256" key="7">
    <source>
        <dbReference type="ARBA" id="ARBA00022737"/>
    </source>
</evidence>
<dbReference type="GO" id="GO:0009626">
    <property type="term" value="P:plant-type hypersensitive response"/>
    <property type="evidence" value="ECO:0007669"/>
    <property type="project" value="UniProtKB-KW"/>
</dbReference>
<keyword evidence="6" id="KW-0381">Hypersensitive response</keyword>
<gene>
    <name evidence="15" type="ORF">C2S53_012315</name>
</gene>
<evidence type="ECO:0000256" key="4">
    <source>
        <dbReference type="ARBA" id="ARBA00022490"/>
    </source>
</evidence>
<evidence type="ECO:0000259" key="14">
    <source>
        <dbReference type="Pfam" id="PF23598"/>
    </source>
</evidence>
<dbReference type="InterPro" id="IPR002182">
    <property type="entry name" value="NB-ARC"/>
</dbReference>
<feature type="domain" description="Disease resistance protein winged helix" evidence="13">
    <location>
        <begin position="417"/>
        <end position="488"/>
    </location>
</feature>
<dbReference type="Proteomes" id="UP001190926">
    <property type="component" value="Unassembled WGS sequence"/>
</dbReference>
<dbReference type="InterPro" id="IPR058922">
    <property type="entry name" value="WHD_DRP"/>
</dbReference>
<dbReference type="InterPro" id="IPR055414">
    <property type="entry name" value="LRR_R13L4/SHOC2-like"/>
</dbReference>
<evidence type="ECO:0000313" key="15">
    <source>
        <dbReference type="EMBL" id="KAH6823553.1"/>
    </source>
</evidence>
<keyword evidence="10" id="KW-0067">ATP-binding</keyword>
<keyword evidence="9" id="KW-0611">Plant defense</keyword>
<comment type="subcellular location">
    <subcellularLocation>
        <location evidence="2">Cytoplasm</location>
    </subcellularLocation>
</comment>
<dbReference type="FunFam" id="1.10.10.10:FF:000322">
    <property type="entry name" value="Probable disease resistance protein At1g63360"/>
    <property type="match status" value="2"/>
</dbReference>
<evidence type="ECO:0000256" key="10">
    <source>
        <dbReference type="ARBA" id="ARBA00022840"/>
    </source>
</evidence>
<proteinExistence type="inferred from homology"/>
<dbReference type="SUPFAM" id="SSF52540">
    <property type="entry name" value="P-loop containing nucleoside triphosphate hydrolases"/>
    <property type="match status" value="2"/>
</dbReference>
<feature type="region of interest" description="Disordered" evidence="11">
    <location>
        <begin position="1558"/>
        <end position="1584"/>
    </location>
</feature>
<name>A0AAD4P1L7_PERFH</name>
<dbReference type="SUPFAM" id="SSF52058">
    <property type="entry name" value="L domain-like"/>
    <property type="match status" value="2"/>
</dbReference>
<evidence type="ECO:0000256" key="5">
    <source>
        <dbReference type="ARBA" id="ARBA00022614"/>
    </source>
</evidence>
<dbReference type="InterPro" id="IPR032675">
    <property type="entry name" value="LRR_dom_sf"/>
</dbReference>
<reference evidence="15 16" key="1">
    <citation type="journal article" date="2021" name="Nat. Commun.">
        <title>Incipient diploidization of the medicinal plant Perilla within 10,000 years.</title>
        <authorList>
            <person name="Zhang Y."/>
            <person name="Shen Q."/>
            <person name="Leng L."/>
            <person name="Zhang D."/>
            <person name="Chen S."/>
            <person name="Shi Y."/>
            <person name="Ning Z."/>
            <person name="Chen S."/>
        </authorList>
    </citation>
    <scope>NUCLEOTIDE SEQUENCE [LARGE SCALE GENOMIC DNA]</scope>
    <source>
        <strain evidence="16">cv. PC099</strain>
    </source>
</reference>
<feature type="domain" description="NB-ARC" evidence="12">
    <location>
        <begin position="871"/>
        <end position="1032"/>
    </location>
</feature>
<keyword evidence="4" id="KW-0963">Cytoplasm</keyword>
<dbReference type="GO" id="GO:0005737">
    <property type="term" value="C:cytoplasm"/>
    <property type="evidence" value="ECO:0007669"/>
    <property type="project" value="UniProtKB-SubCell"/>
</dbReference>
<organism evidence="15 16">
    <name type="scientific">Perilla frutescens var. hirtella</name>
    <name type="common">Perilla citriodora</name>
    <name type="synonym">Perilla setoyensis</name>
    <dbReference type="NCBI Taxonomy" id="608512"/>
    <lineage>
        <taxon>Eukaryota</taxon>
        <taxon>Viridiplantae</taxon>
        <taxon>Streptophyta</taxon>
        <taxon>Embryophyta</taxon>
        <taxon>Tracheophyta</taxon>
        <taxon>Spermatophyta</taxon>
        <taxon>Magnoliopsida</taxon>
        <taxon>eudicotyledons</taxon>
        <taxon>Gunneridae</taxon>
        <taxon>Pentapetalae</taxon>
        <taxon>asterids</taxon>
        <taxon>lamiids</taxon>
        <taxon>Lamiales</taxon>
        <taxon>Lamiaceae</taxon>
        <taxon>Nepetoideae</taxon>
        <taxon>Elsholtzieae</taxon>
        <taxon>Perilla</taxon>
    </lineage>
</organism>
<dbReference type="InterPro" id="IPR036388">
    <property type="entry name" value="WH-like_DNA-bd_sf"/>
</dbReference>
<dbReference type="EMBL" id="SDAM02000779">
    <property type="protein sequence ID" value="KAH6823553.1"/>
    <property type="molecule type" value="Genomic_DNA"/>
</dbReference>
<keyword evidence="7" id="KW-0677">Repeat</keyword>
<feature type="region of interest" description="Disordered" evidence="11">
    <location>
        <begin position="135"/>
        <end position="154"/>
    </location>
</feature>
<dbReference type="Gene3D" id="1.10.8.430">
    <property type="entry name" value="Helical domain of apoptotic protease-activating factors"/>
    <property type="match status" value="2"/>
</dbReference>
<evidence type="ECO:0000256" key="8">
    <source>
        <dbReference type="ARBA" id="ARBA00022741"/>
    </source>
</evidence>
<dbReference type="InterPro" id="IPR027417">
    <property type="entry name" value="P-loop_NTPase"/>
</dbReference>
<dbReference type="InterPro" id="IPR044974">
    <property type="entry name" value="Disease_R_plants"/>
</dbReference>
<feature type="domain" description="NB-ARC" evidence="12">
    <location>
        <begin position="164"/>
        <end position="333"/>
    </location>
</feature>
<comment type="similarity">
    <text evidence="3">Belongs to the disease resistance NB-LRR family.</text>
</comment>
<feature type="domain" description="Disease resistance R13L4/SHOC-2-like LRR" evidence="14">
    <location>
        <begin position="1240"/>
        <end position="1546"/>
    </location>
</feature>
<dbReference type="GO" id="GO:0005524">
    <property type="term" value="F:ATP binding"/>
    <property type="evidence" value="ECO:0007669"/>
    <property type="project" value="UniProtKB-KW"/>
</dbReference>
<feature type="domain" description="Disease resistance protein winged helix" evidence="13">
    <location>
        <begin position="1121"/>
        <end position="1191"/>
    </location>
</feature>
<evidence type="ECO:0000256" key="3">
    <source>
        <dbReference type="ARBA" id="ARBA00008894"/>
    </source>
</evidence>
<dbReference type="Gene3D" id="3.80.10.10">
    <property type="entry name" value="Ribonuclease Inhibitor"/>
    <property type="match status" value="2"/>
</dbReference>
<evidence type="ECO:0000256" key="1">
    <source>
        <dbReference type="ARBA" id="ARBA00002074"/>
    </source>
</evidence>
<dbReference type="FunFam" id="3.40.50.300:FF:001091">
    <property type="entry name" value="Probable disease resistance protein At1g61300"/>
    <property type="match status" value="2"/>
</dbReference>
<dbReference type="PRINTS" id="PR00364">
    <property type="entry name" value="DISEASERSIST"/>
</dbReference>
<dbReference type="PANTHER" id="PTHR23155:SF1152">
    <property type="entry name" value="AAA+ ATPASE DOMAIN-CONTAINING PROTEIN"/>
    <property type="match status" value="1"/>
</dbReference>
<dbReference type="GO" id="GO:0051607">
    <property type="term" value="P:defense response to virus"/>
    <property type="evidence" value="ECO:0007669"/>
    <property type="project" value="UniProtKB-ARBA"/>
</dbReference>
<sequence length="1584" mass="181390">MAAAYASLVSLSNILHQILNPPPTHHFTIPTEQIQHLQNQVCSIIDFLEKYPNRRIQEIEDLENRIVGAVHKAEDLIESNVVRKILAKKSSAPYRLLVEIGKFLPIQRVLKKNILKEIKKLVSIRRELDDIEDKNGVGNVRRNTTGASSSRSLSGGRSIMVGFDEHLNQMRHVLTSDESTLLIIPIVGMGGIGKTTLATNVYKDPYIIRRFDTCAWVSVSLEYKERDILIAVLQHINSKIDGNEFSDDELGLRLHQELFGRRYLIVLDDMWDVQAWDNLNRFLPNDSNGSRILVTTRLQQLAMNLGSYEPYNISLLDKENSWKLIHEYVFGREECPIEFEEIGRSIARGCGGLPLALAVIGGLLVKSERKRDYWEYVDKNVTSYAKDANDKHCIKILRLSYSELPIHLKPCFLYLAVFPKNIEMRRSRLIRLWVAEGFIKPTGGDSLLEEVAEDYLEDLFHRNLVMINKRGIIGKVKNCSIHDLIRELCMEEVQKNKFLCIAKLDSSNNSPPLESVRRLSIHAGPETEKGGELKEGKHNRSFLNYSVREWRRCVTGKLNLLRVLDVVNSYSMDEIMWLINSRYITCGIPREFHAYSLISLPWNLQTLVFTGPISLPSEFWQMPQLRHLKMPEITLAGPSDDDNVVELKNLQTLSIVKDFIFSKNVVRRIPNLKKLGIDCGTTEIIGSLCLCNLAFLLKLESLVLKCRGTWENMAFPDSLKKLTLSCCQIPWKDMSVVGSLPNLEVLKLRTCAAKGRTWKLNAGEFCQLKFLLIEWCQLEIWEADESNFRCLEHLQLEGVRMEEFPMDFALETLRTIDLRYCSKSLFLSANKMSQDRENSGYEAIQIQSFPKETQLSREDNVVGFADQEATLIKYLNEETDELDVISIVGMPGLGKTTIAWTIYRHPKIQFEFPTLIWVYVSQEFSVRDVFLAILKKYIPQDMSSMNNQELGRLVRSLLKMGKFILFMDDVWTVEDWKQIEAAVPKTNKFGKVLITSRHVSVAAQANPKREPHHLRFLEFDESWELLQLQVFGKIGDCPPELEGLGKQIAMQCGGVPLALVIIGGILAENCADRKELWEKVSHNMNVYENCADRKELWENVISLSYSRLPHDMRDCFLYLGVFPQGTEIPAWKLTRLWIAEEFIQENQGRSLEEVAEDNLNDLVARNLVMVQKTKASGGIKTCRVHGMIREFCQKEGAKKNLFQEVKKIRQWVFDPTISRLCFHFNEMEFLSKEIPKGPNKVRSLLCFSKETINLPTKHFSSILEAFGLLRVIDANSIKFRDFPSRLTKLIHLRYVTLSGDYFEFLPEAVSELWNLQTVKIDTTAREYRIEGDIGKMKELRHLKTKAAIVLKEVGGEVGENLQTLSRLSGSCCTKELFNRASNLKNLGIRGDLVTILDASFLEILERLEKLKLIHDTFPRMLSENALHRLPPPESFPPNLRILTLSSTFLNWAHMTTLGSLPNLEVLKLKEDAFLGIRWEAEGSGFRRLESLHIAHTDLVIWTIAPGDRPFPKLKNLILKDCVRLQQIPSQLWKSLQFVELERVTAPLVESAKKIEAEKQEMQGESGGRRGGFKLIISPEDSPFL</sequence>
<dbReference type="Pfam" id="PF23598">
    <property type="entry name" value="LRR_14"/>
    <property type="match status" value="1"/>
</dbReference>
<dbReference type="Pfam" id="PF23559">
    <property type="entry name" value="WHD_DRP"/>
    <property type="match status" value="2"/>
</dbReference>
<evidence type="ECO:0000256" key="11">
    <source>
        <dbReference type="SAM" id="MobiDB-lite"/>
    </source>
</evidence>
<evidence type="ECO:0000256" key="6">
    <source>
        <dbReference type="ARBA" id="ARBA00022667"/>
    </source>
</evidence>
<keyword evidence="5" id="KW-0433">Leucine-rich repeat</keyword>
<evidence type="ECO:0000256" key="9">
    <source>
        <dbReference type="ARBA" id="ARBA00022821"/>
    </source>
</evidence>
<keyword evidence="16" id="KW-1185">Reference proteome</keyword>
<evidence type="ECO:0000313" key="16">
    <source>
        <dbReference type="Proteomes" id="UP001190926"/>
    </source>
</evidence>
<dbReference type="Gene3D" id="1.20.5.4130">
    <property type="match status" value="1"/>
</dbReference>
<dbReference type="Gene3D" id="1.10.10.10">
    <property type="entry name" value="Winged helix-like DNA-binding domain superfamily/Winged helix DNA-binding domain"/>
    <property type="match status" value="2"/>
</dbReference>
<dbReference type="Pfam" id="PF00931">
    <property type="entry name" value="NB-ARC"/>
    <property type="match status" value="2"/>
</dbReference>
<protein>
    <submittedName>
        <fullName evidence="15">Uncharacterized protein</fullName>
    </submittedName>
</protein>
<evidence type="ECO:0000256" key="2">
    <source>
        <dbReference type="ARBA" id="ARBA00004496"/>
    </source>
</evidence>
<dbReference type="Gene3D" id="3.40.50.300">
    <property type="entry name" value="P-loop containing nucleotide triphosphate hydrolases"/>
    <property type="match status" value="2"/>
</dbReference>
<evidence type="ECO:0000259" key="12">
    <source>
        <dbReference type="Pfam" id="PF00931"/>
    </source>
</evidence>
<dbReference type="InterPro" id="IPR042197">
    <property type="entry name" value="Apaf_helical"/>
</dbReference>
<dbReference type="PANTHER" id="PTHR23155">
    <property type="entry name" value="DISEASE RESISTANCE PROTEIN RP"/>
    <property type="match status" value="1"/>
</dbReference>
<comment type="caution">
    <text evidence="15">The sequence shown here is derived from an EMBL/GenBank/DDBJ whole genome shotgun (WGS) entry which is preliminary data.</text>
</comment>
<keyword evidence="8" id="KW-0547">Nucleotide-binding</keyword>
<evidence type="ECO:0000259" key="13">
    <source>
        <dbReference type="Pfam" id="PF23559"/>
    </source>
</evidence>
<comment type="function">
    <text evidence="1">Confers resistance to late blight (Phytophthora infestans) races carrying the avirulence gene Avr1. Resistance proteins guard the plant against pathogens that contain an appropriate avirulence protein via an indirect interaction with this avirulence protein. That triggers a defense system including the hypersensitive response, which restricts the pathogen growth.</text>
</comment>
<dbReference type="GO" id="GO:0043531">
    <property type="term" value="F:ADP binding"/>
    <property type="evidence" value="ECO:0007669"/>
    <property type="project" value="InterPro"/>
</dbReference>